<reference evidence="10 11" key="1">
    <citation type="submission" date="2017-09" db="EMBL/GenBank/DDBJ databases">
        <title>Depth-based differentiation of microbial function through sediment-hosted aquifers and enrichment of novel symbionts in the deep terrestrial subsurface.</title>
        <authorList>
            <person name="Probst A.J."/>
            <person name="Ladd B."/>
            <person name="Jarett J.K."/>
            <person name="Geller-Mcgrath D.E."/>
            <person name="Sieber C.M."/>
            <person name="Emerson J.B."/>
            <person name="Anantharaman K."/>
            <person name="Thomas B.C."/>
            <person name="Malmstrom R."/>
            <person name="Stieglmeier M."/>
            <person name="Klingl A."/>
            <person name="Woyke T."/>
            <person name="Ryan C.M."/>
            <person name="Banfield J.F."/>
        </authorList>
    </citation>
    <scope>NUCLEOTIDE SEQUENCE [LARGE SCALE GENOMIC DNA]</scope>
    <source>
        <strain evidence="10">CG10_big_fil_rev_8_21_14_0_10_45_14</strain>
    </source>
</reference>
<dbReference type="Gene3D" id="2.40.30.10">
    <property type="entry name" value="Translation factors"/>
    <property type="match status" value="1"/>
</dbReference>
<dbReference type="GO" id="GO:0051537">
    <property type="term" value="F:2 iron, 2 sulfur cluster binding"/>
    <property type="evidence" value="ECO:0007669"/>
    <property type="project" value="UniProtKB-KW"/>
</dbReference>
<evidence type="ECO:0000256" key="2">
    <source>
        <dbReference type="ARBA" id="ARBA00022630"/>
    </source>
</evidence>
<dbReference type="SUPFAM" id="SSF52343">
    <property type="entry name" value="Ferredoxin reductase-like, C-terminal NADP-linked domain"/>
    <property type="match status" value="1"/>
</dbReference>
<keyword evidence="4" id="KW-0479">Metal-binding</keyword>
<keyword evidence="6" id="KW-0560">Oxidoreductase</keyword>
<dbReference type="AlphaFoldDB" id="A0A2H0RLB2"/>
<dbReference type="Gene3D" id="3.40.50.80">
    <property type="entry name" value="Nucleotide-binding domain of ferredoxin-NADP reductase (FNR) module"/>
    <property type="match status" value="1"/>
</dbReference>
<sequence>MNGIIKHVKIVAEDTLEIAIQASDLSLLNFIPGQFVEVFLSNLGDGIDARGKGREFSIASVPNDSSLTLLTRRGESPYKKYLLDCNYGEKVYIAGPFGNFIPSKKELPDQYTFVASGVGVAPFLSIIRTAKRDGGFLRPTTLLWKTQTRARAPYIEELEEIERLFPDFKIITVPGEKLPTTLVSLVPRNEYEEIHGRLPMTIHYYMAGGQKPIREAYQTLRANDVAPEHIFTEEFSGY</sequence>
<dbReference type="SUPFAM" id="SSF63380">
    <property type="entry name" value="Riboflavin synthase domain-like"/>
    <property type="match status" value="1"/>
</dbReference>
<evidence type="ECO:0000259" key="9">
    <source>
        <dbReference type="PROSITE" id="PS51384"/>
    </source>
</evidence>
<dbReference type="InterPro" id="IPR039261">
    <property type="entry name" value="FNR_nucleotide-bd"/>
</dbReference>
<keyword evidence="8" id="KW-0411">Iron-sulfur</keyword>
<dbReference type="Proteomes" id="UP000230833">
    <property type="component" value="Unassembled WGS sequence"/>
</dbReference>
<evidence type="ECO:0000256" key="5">
    <source>
        <dbReference type="ARBA" id="ARBA00022827"/>
    </source>
</evidence>
<name>A0A2H0RLB2_9BACT</name>
<comment type="cofactor">
    <cofactor evidence="1">
        <name>FAD</name>
        <dbReference type="ChEBI" id="CHEBI:57692"/>
    </cofactor>
</comment>
<evidence type="ECO:0000313" key="10">
    <source>
        <dbReference type="EMBL" id="PIR47227.1"/>
    </source>
</evidence>
<evidence type="ECO:0000313" key="11">
    <source>
        <dbReference type="Proteomes" id="UP000230833"/>
    </source>
</evidence>
<dbReference type="GO" id="GO:0050660">
    <property type="term" value="F:flavin adenine dinucleotide binding"/>
    <property type="evidence" value="ECO:0007669"/>
    <property type="project" value="TreeGrafter"/>
</dbReference>
<keyword evidence="3" id="KW-0001">2Fe-2S</keyword>
<keyword evidence="5" id="KW-0274">FAD</keyword>
<dbReference type="PANTHER" id="PTHR47354:SF8">
    <property type="entry name" value="1,2-PHENYLACETYL-COA EPOXIDASE, SUBUNIT E"/>
    <property type="match status" value="1"/>
</dbReference>
<evidence type="ECO:0000256" key="7">
    <source>
        <dbReference type="ARBA" id="ARBA00023004"/>
    </source>
</evidence>
<keyword evidence="2" id="KW-0285">Flavoprotein</keyword>
<evidence type="ECO:0000256" key="1">
    <source>
        <dbReference type="ARBA" id="ARBA00001974"/>
    </source>
</evidence>
<dbReference type="EMBL" id="PCYL01000002">
    <property type="protein sequence ID" value="PIR47227.1"/>
    <property type="molecule type" value="Genomic_DNA"/>
</dbReference>
<dbReference type="GO" id="GO:0046872">
    <property type="term" value="F:metal ion binding"/>
    <property type="evidence" value="ECO:0007669"/>
    <property type="project" value="UniProtKB-KW"/>
</dbReference>
<dbReference type="InterPro" id="IPR017938">
    <property type="entry name" value="Riboflavin_synthase-like_b-brl"/>
</dbReference>
<evidence type="ECO:0000256" key="6">
    <source>
        <dbReference type="ARBA" id="ARBA00023002"/>
    </source>
</evidence>
<dbReference type="PANTHER" id="PTHR47354">
    <property type="entry name" value="NADH OXIDOREDUCTASE HCR"/>
    <property type="match status" value="1"/>
</dbReference>
<dbReference type="InterPro" id="IPR001433">
    <property type="entry name" value="OxRdtase_FAD/NAD-bd"/>
</dbReference>
<dbReference type="InterPro" id="IPR017927">
    <property type="entry name" value="FAD-bd_FR_type"/>
</dbReference>
<keyword evidence="7" id="KW-0408">Iron</keyword>
<protein>
    <recommendedName>
        <fullName evidence="9">FAD-binding FR-type domain-containing protein</fullName>
    </recommendedName>
</protein>
<dbReference type="CDD" id="cd00322">
    <property type="entry name" value="FNR_like"/>
    <property type="match status" value="1"/>
</dbReference>
<comment type="caution">
    <text evidence="10">The sequence shown here is derived from an EMBL/GenBank/DDBJ whole genome shotgun (WGS) entry which is preliminary data.</text>
</comment>
<evidence type="ECO:0000256" key="8">
    <source>
        <dbReference type="ARBA" id="ARBA00023014"/>
    </source>
</evidence>
<feature type="domain" description="FAD-binding FR-type" evidence="9">
    <location>
        <begin position="1"/>
        <end position="103"/>
    </location>
</feature>
<gene>
    <name evidence="10" type="ORF">COV07_00060</name>
</gene>
<dbReference type="GO" id="GO:0016491">
    <property type="term" value="F:oxidoreductase activity"/>
    <property type="evidence" value="ECO:0007669"/>
    <property type="project" value="UniProtKB-KW"/>
</dbReference>
<evidence type="ECO:0000256" key="4">
    <source>
        <dbReference type="ARBA" id="ARBA00022723"/>
    </source>
</evidence>
<accession>A0A2H0RLB2</accession>
<proteinExistence type="predicted"/>
<organism evidence="10 11">
    <name type="scientific">Candidatus Vogelbacteria bacterium CG10_big_fil_rev_8_21_14_0_10_45_14</name>
    <dbReference type="NCBI Taxonomy" id="1975042"/>
    <lineage>
        <taxon>Bacteria</taxon>
        <taxon>Candidatus Vogeliibacteriota</taxon>
    </lineage>
</organism>
<dbReference type="PROSITE" id="PS51384">
    <property type="entry name" value="FAD_FR"/>
    <property type="match status" value="1"/>
</dbReference>
<dbReference type="Pfam" id="PF00175">
    <property type="entry name" value="NAD_binding_1"/>
    <property type="match status" value="1"/>
</dbReference>
<dbReference type="InterPro" id="IPR050415">
    <property type="entry name" value="MRET"/>
</dbReference>
<evidence type="ECO:0000256" key="3">
    <source>
        <dbReference type="ARBA" id="ARBA00022714"/>
    </source>
</evidence>